<dbReference type="AlphaFoldDB" id="A0A0B6YI48"/>
<organism evidence="1">
    <name type="scientific">Arion vulgaris</name>
    <dbReference type="NCBI Taxonomy" id="1028688"/>
    <lineage>
        <taxon>Eukaryota</taxon>
        <taxon>Metazoa</taxon>
        <taxon>Spiralia</taxon>
        <taxon>Lophotrochozoa</taxon>
        <taxon>Mollusca</taxon>
        <taxon>Gastropoda</taxon>
        <taxon>Heterobranchia</taxon>
        <taxon>Euthyneura</taxon>
        <taxon>Panpulmonata</taxon>
        <taxon>Eupulmonata</taxon>
        <taxon>Stylommatophora</taxon>
        <taxon>Helicina</taxon>
        <taxon>Arionoidea</taxon>
        <taxon>Arionidae</taxon>
        <taxon>Arion</taxon>
    </lineage>
</organism>
<gene>
    <name evidence="1" type="primary">ORF25248</name>
</gene>
<dbReference type="EMBL" id="HACG01008586">
    <property type="protein sequence ID" value="CEK55451.1"/>
    <property type="molecule type" value="Transcribed_RNA"/>
</dbReference>
<proteinExistence type="predicted"/>
<feature type="non-terminal residue" evidence="1">
    <location>
        <position position="82"/>
    </location>
</feature>
<sequence length="82" mass="8815">GTGIFSKLNYPHPEGPTVTYCSTNLCLNVHLTMLVKGPSNSTNLINGEESEALICNEDIKGVISPMLVENLGTDTLPKLNNK</sequence>
<protein>
    <submittedName>
        <fullName evidence="1">Uncharacterized protein</fullName>
    </submittedName>
</protein>
<accession>A0A0B6YI48</accession>
<reference evidence="1" key="1">
    <citation type="submission" date="2014-12" db="EMBL/GenBank/DDBJ databases">
        <title>Insight into the proteome of Arion vulgaris.</title>
        <authorList>
            <person name="Aradska J."/>
            <person name="Bulat T."/>
            <person name="Smidak R."/>
            <person name="Sarate P."/>
            <person name="Gangsoo J."/>
            <person name="Sialana F."/>
            <person name="Bilban M."/>
            <person name="Lubec G."/>
        </authorList>
    </citation>
    <scope>NUCLEOTIDE SEQUENCE</scope>
    <source>
        <tissue evidence="1">Skin</tissue>
    </source>
</reference>
<evidence type="ECO:0000313" key="1">
    <source>
        <dbReference type="EMBL" id="CEK55451.1"/>
    </source>
</evidence>
<name>A0A0B6YI48_9EUPU</name>
<feature type="non-terminal residue" evidence="1">
    <location>
        <position position="1"/>
    </location>
</feature>